<dbReference type="InterPro" id="IPR029787">
    <property type="entry name" value="Nucleotide_cyclase"/>
</dbReference>
<dbReference type="Gene3D" id="3.30.70.270">
    <property type="match status" value="1"/>
</dbReference>
<feature type="coiled-coil region" evidence="3">
    <location>
        <begin position="141"/>
        <end position="196"/>
    </location>
</feature>
<dbReference type="EC" id="2.7.7.65" evidence="2"/>
<dbReference type="PROSITE" id="PS50887">
    <property type="entry name" value="GGDEF"/>
    <property type="match status" value="1"/>
</dbReference>
<sequence length="358" mass="39225">MPEAALETLAAVFRTMPHYPLLAESSSAALYGDYEAWALHLLTGSPPPGLTPAPASHRQWGQAQLFFREHRVAEQVRVRHREREYSALAQDLLGALRDASAASGELEGTLEAGLQRVQALLASSDVDRLRAEFACLAGQLREALASQRATLEHQIGDLRERLQAAEQARAESEGRARELGSTVADLRQALDDARQRMQIDPLTRLYNRGAFDAALRRYVELSQASGQTLALVVLDLDHFKAVNDRYGHPAGDAALTAFADLLSRSFLRADDFVARCGGEEFAVLLFVADAAQVVRLVEALFERLRGLRLPMLGDGVLTCSCGYALLGPDDDGEALAHRADRALYQAKRDGRDRLRAAE</sequence>
<feature type="domain" description="GGDEF" evidence="4">
    <location>
        <begin position="227"/>
        <end position="358"/>
    </location>
</feature>
<organism evidence="5 6">
    <name type="scientific">Immundisolibacter cernigliae</name>
    <dbReference type="NCBI Taxonomy" id="1810504"/>
    <lineage>
        <taxon>Bacteria</taxon>
        <taxon>Pseudomonadati</taxon>
        <taxon>Pseudomonadota</taxon>
        <taxon>Gammaproteobacteria</taxon>
        <taxon>Immundisolibacterales</taxon>
        <taxon>Immundisolibacteraceae</taxon>
        <taxon>Immundisolibacter</taxon>
    </lineage>
</organism>
<gene>
    <name evidence="5" type="ORF">PG2T_06325</name>
</gene>
<keyword evidence="6" id="KW-1185">Reference proteome</keyword>
<dbReference type="Proteomes" id="UP000092952">
    <property type="component" value="Chromosome"/>
</dbReference>
<evidence type="ECO:0000313" key="5">
    <source>
        <dbReference type="EMBL" id="ANX03848.1"/>
    </source>
</evidence>
<dbReference type="SUPFAM" id="SSF90257">
    <property type="entry name" value="Myosin rod fragments"/>
    <property type="match status" value="1"/>
</dbReference>
<dbReference type="AlphaFoldDB" id="A0A1B1YSN6"/>
<dbReference type="SUPFAM" id="SSF55073">
    <property type="entry name" value="Nucleotide cyclase"/>
    <property type="match status" value="1"/>
</dbReference>
<dbReference type="NCBIfam" id="TIGR00254">
    <property type="entry name" value="GGDEF"/>
    <property type="match status" value="1"/>
</dbReference>
<proteinExistence type="predicted"/>
<dbReference type="GO" id="GO:0052621">
    <property type="term" value="F:diguanylate cyclase activity"/>
    <property type="evidence" value="ECO:0007669"/>
    <property type="project" value="UniProtKB-EC"/>
</dbReference>
<comment type="cofactor">
    <cofactor evidence="1">
        <name>Mg(2+)</name>
        <dbReference type="ChEBI" id="CHEBI:18420"/>
    </cofactor>
</comment>
<dbReference type="GO" id="GO:1902201">
    <property type="term" value="P:negative regulation of bacterial-type flagellum-dependent cell motility"/>
    <property type="evidence" value="ECO:0007669"/>
    <property type="project" value="TreeGrafter"/>
</dbReference>
<dbReference type="InterPro" id="IPR050469">
    <property type="entry name" value="Diguanylate_Cyclase"/>
</dbReference>
<evidence type="ECO:0000259" key="4">
    <source>
        <dbReference type="PROSITE" id="PS50887"/>
    </source>
</evidence>
<keyword evidence="3" id="KW-0175">Coiled coil</keyword>
<dbReference type="PANTHER" id="PTHR45138">
    <property type="entry name" value="REGULATORY COMPONENTS OF SENSORY TRANSDUCTION SYSTEM"/>
    <property type="match status" value="1"/>
</dbReference>
<dbReference type="Gene3D" id="1.20.5.340">
    <property type="match status" value="1"/>
</dbReference>
<dbReference type="Pfam" id="PF00990">
    <property type="entry name" value="GGDEF"/>
    <property type="match status" value="1"/>
</dbReference>
<reference evidence="6" key="1">
    <citation type="submission" date="2016-03" db="EMBL/GenBank/DDBJ databases">
        <title>Complete genome sequence of Solimmundus cernigliae, representing a novel lineage of polycyclic aromatic hydrocarbon degraders within the Gammaproteobacteria.</title>
        <authorList>
            <person name="Singleton D.R."/>
            <person name="Dickey A.N."/>
            <person name="Scholl E.H."/>
            <person name="Wright F.A."/>
            <person name="Aitken M.D."/>
        </authorList>
    </citation>
    <scope>NUCLEOTIDE SEQUENCE [LARGE SCALE GENOMIC DNA]</scope>
    <source>
        <strain evidence="6">TR3.2</strain>
    </source>
</reference>
<dbReference type="CDD" id="cd01949">
    <property type="entry name" value="GGDEF"/>
    <property type="match status" value="1"/>
</dbReference>
<dbReference type="KEGG" id="gbi:PG2T_06325"/>
<dbReference type="EMBL" id="CP014671">
    <property type="protein sequence ID" value="ANX03848.1"/>
    <property type="molecule type" value="Genomic_DNA"/>
</dbReference>
<dbReference type="STRING" id="1810504.PG2T_06325"/>
<dbReference type="InterPro" id="IPR043128">
    <property type="entry name" value="Rev_trsase/Diguanyl_cyclase"/>
</dbReference>
<evidence type="ECO:0000256" key="1">
    <source>
        <dbReference type="ARBA" id="ARBA00001946"/>
    </source>
</evidence>
<dbReference type="FunFam" id="3.30.70.270:FF:000001">
    <property type="entry name" value="Diguanylate cyclase domain protein"/>
    <property type="match status" value="1"/>
</dbReference>
<dbReference type="GO" id="GO:0043709">
    <property type="term" value="P:cell adhesion involved in single-species biofilm formation"/>
    <property type="evidence" value="ECO:0007669"/>
    <property type="project" value="TreeGrafter"/>
</dbReference>
<evidence type="ECO:0000313" key="6">
    <source>
        <dbReference type="Proteomes" id="UP000092952"/>
    </source>
</evidence>
<dbReference type="InParanoid" id="A0A1B1YSN6"/>
<evidence type="ECO:0000256" key="3">
    <source>
        <dbReference type="SAM" id="Coils"/>
    </source>
</evidence>
<dbReference type="InterPro" id="IPR000160">
    <property type="entry name" value="GGDEF_dom"/>
</dbReference>
<dbReference type="PANTHER" id="PTHR45138:SF24">
    <property type="entry name" value="DIGUANYLATE CYCLASE DGCC-RELATED"/>
    <property type="match status" value="1"/>
</dbReference>
<protein>
    <recommendedName>
        <fullName evidence="2">diguanylate cyclase</fullName>
        <ecNumber evidence="2">2.7.7.65</ecNumber>
    </recommendedName>
</protein>
<accession>A0A1B1YSN6</accession>
<name>A0A1B1YSN6_9GAMM</name>
<dbReference type="SMART" id="SM00267">
    <property type="entry name" value="GGDEF"/>
    <property type="match status" value="1"/>
</dbReference>
<dbReference type="GO" id="GO:0005886">
    <property type="term" value="C:plasma membrane"/>
    <property type="evidence" value="ECO:0007669"/>
    <property type="project" value="TreeGrafter"/>
</dbReference>
<evidence type="ECO:0000256" key="2">
    <source>
        <dbReference type="ARBA" id="ARBA00012528"/>
    </source>
</evidence>